<dbReference type="InterPro" id="IPR012308">
    <property type="entry name" value="DNA_ligase_ATP-dep_N"/>
</dbReference>
<dbReference type="SUPFAM" id="SSF50249">
    <property type="entry name" value="Nucleic acid-binding proteins"/>
    <property type="match status" value="1"/>
</dbReference>
<dbReference type="InterPro" id="IPR000977">
    <property type="entry name" value="DNA_ligase_ATP-dep"/>
</dbReference>
<keyword evidence="3 14" id="KW-0436">Ligase</keyword>
<evidence type="ECO:0000256" key="14">
    <source>
        <dbReference type="HAMAP-Rule" id="MF_00407"/>
    </source>
</evidence>
<dbReference type="InterPro" id="IPR012310">
    <property type="entry name" value="DNA_ligase_ATP-dep_cent"/>
</dbReference>
<feature type="binding site" evidence="14">
    <location>
        <position position="311"/>
    </location>
    <ligand>
        <name>ATP</name>
        <dbReference type="ChEBI" id="CHEBI:30616"/>
    </ligand>
</feature>
<comment type="catalytic activity">
    <reaction evidence="14">
        <text>ATP + (deoxyribonucleotide)n-3'-hydroxyl + 5'-phospho-(deoxyribonucleotide)m = (deoxyribonucleotide)n+m + AMP + diphosphate.</text>
        <dbReference type="EC" id="6.5.1.1"/>
    </reaction>
</comment>
<protein>
    <recommendedName>
        <fullName evidence="2 14">DNA ligase</fullName>
        <ecNumber evidence="14">6.5.1.1</ecNumber>
    </recommendedName>
    <alternativeName>
        <fullName evidence="14">Polydeoxyribonucleotide synthase [ATP]</fullName>
    </alternativeName>
</protein>
<name>A0A7C3IWY9_9CREN</name>
<dbReference type="Gene3D" id="2.40.50.140">
    <property type="entry name" value="Nucleic acid-binding proteins"/>
    <property type="match status" value="1"/>
</dbReference>
<dbReference type="NCBIfam" id="TIGR00574">
    <property type="entry name" value="dnl1"/>
    <property type="match status" value="1"/>
</dbReference>
<dbReference type="FunFam" id="2.40.50.140:FF:000062">
    <property type="entry name" value="DNA ligase"/>
    <property type="match status" value="1"/>
</dbReference>
<dbReference type="FunFam" id="1.10.3260.10:FF:000007">
    <property type="entry name" value="DNA ligase"/>
    <property type="match status" value="1"/>
</dbReference>
<dbReference type="SUPFAM" id="SSF117018">
    <property type="entry name" value="ATP-dependent DNA ligase DNA-binding domain"/>
    <property type="match status" value="1"/>
</dbReference>
<evidence type="ECO:0000256" key="10">
    <source>
        <dbReference type="ARBA" id="ARBA00022842"/>
    </source>
</evidence>
<dbReference type="Gene3D" id="3.30.470.30">
    <property type="entry name" value="DNA ligase/mRNA capping enzyme"/>
    <property type="match status" value="1"/>
</dbReference>
<dbReference type="GO" id="GO:0006273">
    <property type="term" value="P:lagging strand elongation"/>
    <property type="evidence" value="ECO:0007669"/>
    <property type="project" value="TreeGrafter"/>
</dbReference>
<evidence type="ECO:0000256" key="6">
    <source>
        <dbReference type="ARBA" id="ARBA00022723"/>
    </source>
</evidence>
<dbReference type="HAMAP" id="MF_00407">
    <property type="entry name" value="DNA_ligase"/>
    <property type="match status" value="1"/>
</dbReference>
<keyword evidence="11 14" id="KW-0233">DNA recombination</keyword>
<dbReference type="Gene3D" id="1.10.3260.10">
    <property type="entry name" value="DNA ligase, ATP-dependent, N-terminal domain"/>
    <property type="match status" value="1"/>
</dbReference>
<dbReference type="GO" id="GO:0003677">
    <property type="term" value="F:DNA binding"/>
    <property type="evidence" value="ECO:0007669"/>
    <property type="project" value="InterPro"/>
</dbReference>
<dbReference type="PANTHER" id="PTHR45674">
    <property type="entry name" value="DNA LIGASE 1/3 FAMILY MEMBER"/>
    <property type="match status" value="1"/>
</dbReference>
<keyword evidence="13 14" id="KW-0131">Cell cycle</keyword>
<dbReference type="SUPFAM" id="SSF56091">
    <property type="entry name" value="DNA ligase/mRNA capping enzyme, catalytic domain"/>
    <property type="match status" value="1"/>
</dbReference>
<dbReference type="PROSITE" id="PS00697">
    <property type="entry name" value="DNA_LIGASE_A1"/>
    <property type="match status" value="1"/>
</dbReference>
<gene>
    <name evidence="14" type="primary">lig</name>
    <name evidence="17" type="ORF">ENS19_02635</name>
</gene>
<dbReference type="PANTHER" id="PTHR45674:SF4">
    <property type="entry name" value="DNA LIGASE 1"/>
    <property type="match status" value="1"/>
</dbReference>
<evidence type="ECO:0000256" key="15">
    <source>
        <dbReference type="RuleBase" id="RU004196"/>
    </source>
</evidence>
<dbReference type="AlphaFoldDB" id="A0A7C3IWY9"/>
<dbReference type="CDD" id="cd07969">
    <property type="entry name" value="OBF_DNA_ligase_I"/>
    <property type="match status" value="1"/>
</dbReference>
<dbReference type="InterPro" id="IPR016059">
    <property type="entry name" value="DNA_ligase_ATP-dep_CS"/>
</dbReference>
<feature type="binding site" evidence="14">
    <location>
        <position position="258"/>
    </location>
    <ligand>
        <name>ATP</name>
        <dbReference type="ChEBI" id="CHEBI:30616"/>
    </ligand>
</feature>
<evidence type="ECO:0000256" key="3">
    <source>
        <dbReference type="ARBA" id="ARBA00022598"/>
    </source>
</evidence>
<feature type="binding site" evidence="14">
    <location>
        <position position="265"/>
    </location>
    <ligand>
        <name>ATP</name>
        <dbReference type="ChEBI" id="CHEBI:30616"/>
    </ligand>
</feature>
<dbReference type="InterPro" id="IPR012309">
    <property type="entry name" value="DNA_ligase_ATP-dep_C"/>
</dbReference>
<evidence type="ECO:0000256" key="12">
    <source>
        <dbReference type="ARBA" id="ARBA00023204"/>
    </source>
</evidence>
<evidence type="ECO:0000256" key="7">
    <source>
        <dbReference type="ARBA" id="ARBA00022741"/>
    </source>
</evidence>
<evidence type="ECO:0000256" key="1">
    <source>
        <dbReference type="ARBA" id="ARBA00007572"/>
    </source>
</evidence>
<proteinExistence type="inferred from homology"/>
<keyword evidence="8 14" id="KW-0227">DNA damage</keyword>
<feature type="binding site" evidence="14">
    <location>
        <position position="434"/>
    </location>
    <ligand>
        <name>ATP</name>
        <dbReference type="ChEBI" id="CHEBI:30616"/>
    </ligand>
</feature>
<dbReference type="Pfam" id="PF04675">
    <property type="entry name" value="DNA_ligase_A_N"/>
    <property type="match status" value="1"/>
</dbReference>
<dbReference type="GO" id="GO:0005524">
    <property type="term" value="F:ATP binding"/>
    <property type="evidence" value="ECO:0007669"/>
    <property type="project" value="UniProtKB-UniRule"/>
</dbReference>
<keyword evidence="9 14" id="KW-0067">ATP-binding</keyword>
<evidence type="ECO:0000256" key="5">
    <source>
        <dbReference type="ARBA" id="ARBA00022705"/>
    </source>
</evidence>
<dbReference type="InterPro" id="IPR022865">
    <property type="entry name" value="DNA_ligae_ATP-dep_bac/arc"/>
</dbReference>
<organism evidence="17">
    <name type="scientific">Candidatus Methanomethylicus mesodigestus</name>
    <dbReference type="NCBI Taxonomy" id="1867258"/>
    <lineage>
        <taxon>Archaea</taxon>
        <taxon>Thermoproteota</taxon>
        <taxon>Methanosuratincolia</taxon>
        <taxon>Candidatus Methanomethylicales</taxon>
        <taxon>Candidatus Methanomethylicaceae</taxon>
        <taxon>Candidatus Methanomethylicus</taxon>
    </lineage>
</organism>
<keyword evidence="12 14" id="KW-0234">DNA repair</keyword>
<keyword evidence="7 14" id="KW-0547">Nucleotide-binding</keyword>
<evidence type="ECO:0000256" key="2">
    <source>
        <dbReference type="ARBA" id="ARBA00013308"/>
    </source>
</evidence>
<reference evidence="17" key="1">
    <citation type="journal article" date="2020" name="mSystems">
        <title>Genome- and Community-Level Interaction Insights into Carbon Utilization and Element Cycling Functions of Hydrothermarchaeota in Hydrothermal Sediment.</title>
        <authorList>
            <person name="Zhou Z."/>
            <person name="Liu Y."/>
            <person name="Xu W."/>
            <person name="Pan J."/>
            <person name="Luo Z.H."/>
            <person name="Li M."/>
        </authorList>
    </citation>
    <scope>NUCLEOTIDE SEQUENCE [LARGE SCALE GENOMIC DNA]</scope>
    <source>
        <strain evidence="17">SpSt-468</strain>
    </source>
</reference>
<feature type="binding site" evidence="14">
    <location>
        <position position="281"/>
    </location>
    <ligand>
        <name>ATP</name>
        <dbReference type="ChEBI" id="CHEBI:30616"/>
    </ligand>
</feature>
<dbReference type="PROSITE" id="PS50160">
    <property type="entry name" value="DNA_LIGASE_A3"/>
    <property type="match status" value="1"/>
</dbReference>
<feature type="binding site" evidence="14">
    <location>
        <position position="351"/>
    </location>
    <ligand>
        <name>ATP</name>
        <dbReference type="ChEBI" id="CHEBI:30616"/>
    </ligand>
</feature>
<dbReference type="CDD" id="cd07901">
    <property type="entry name" value="Adenylation_DNA_ligase_Arch_LigB"/>
    <property type="match status" value="1"/>
</dbReference>
<keyword evidence="6 14" id="KW-0479">Metal-binding</keyword>
<comment type="caution">
    <text evidence="17">The sequence shown here is derived from an EMBL/GenBank/DDBJ whole genome shotgun (WGS) entry which is preliminary data.</text>
</comment>
<dbReference type="GO" id="GO:0071897">
    <property type="term" value="P:DNA biosynthetic process"/>
    <property type="evidence" value="ECO:0007669"/>
    <property type="project" value="InterPro"/>
</dbReference>
<feature type="binding site" evidence="14">
    <location>
        <position position="428"/>
    </location>
    <ligand>
        <name>ATP</name>
        <dbReference type="ChEBI" id="CHEBI:30616"/>
    </ligand>
</feature>
<dbReference type="GO" id="GO:0003910">
    <property type="term" value="F:DNA ligase (ATP) activity"/>
    <property type="evidence" value="ECO:0007669"/>
    <property type="project" value="UniProtKB-UniRule"/>
</dbReference>
<keyword evidence="5 14" id="KW-0235">DNA replication</keyword>
<dbReference type="InterPro" id="IPR012340">
    <property type="entry name" value="NA-bd_OB-fold"/>
</dbReference>
<evidence type="ECO:0000256" key="4">
    <source>
        <dbReference type="ARBA" id="ARBA00022618"/>
    </source>
</evidence>
<evidence type="ECO:0000256" key="11">
    <source>
        <dbReference type="ARBA" id="ARBA00023172"/>
    </source>
</evidence>
<dbReference type="GO" id="GO:0006310">
    <property type="term" value="P:DNA recombination"/>
    <property type="evidence" value="ECO:0007669"/>
    <property type="project" value="UniProtKB-UniRule"/>
</dbReference>
<evidence type="ECO:0000313" key="17">
    <source>
        <dbReference type="EMBL" id="HFK20154.1"/>
    </source>
</evidence>
<feature type="active site" description="N6-AMP-lysine intermediate" evidence="14">
    <location>
        <position position="260"/>
    </location>
</feature>
<dbReference type="EMBL" id="DSTX01000002">
    <property type="protein sequence ID" value="HFK20154.1"/>
    <property type="molecule type" value="Genomic_DNA"/>
</dbReference>
<evidence type="ECO:0000256" key="8">
    <source>
        <dbReference type="ARBA" id="ARBA00022763"/>
    </source>
</evidence>
<dbReference type="GO" id="GO:0006281">
    <property type="term" value="P:DNA repair"/>
    <property type="evidence" value="ECO:0007669"/>
    <property type="project" value="UniProtKB-UniRule"/>
</dbReference>
<evidence type="ECO:0000256" key="9">
    <source>
        <dbReference type="ARBA" id="ARBA00022840"/>
    </source>
</evidence>
<keyword evidence="10 14" id="KW-0460">Magnesium</keyword>
<accession>A0A7C3IWY9</accession>
<comment type="function">
    <text evidence="14">DNA ligase that seals nicks in double-stranded DNA during DNA replication, DNA recombination and DNA repair.</text>
</comment>
<dbReference type="EC" id="6.5.1.1" evidence="14"/>
<comment type="similarity">
    <text evidence="1 14 15">Belongs to the ATP-dependent DNA ligase family.</text>
</comment>
<dbReference type="GO" id="GO:0051301">
    <property type="term" value="P:cell division"/>
    <property type="evidence" value="ECO:0007669"/>
    <property type="project" value="UniProtKB-KW"/>
</dbReference>
<comment type="cofactor">
    <cofactor evidence="14">
        <name>Mg(2+)</name>
        <dbReference type="ChEBI" id="CHEBI:18420"/>
    </cofactor>
</comment>
<sequence>MLYRELAEVYDKVSQTTKRLEITDILVDFFKRCPREILDKVVYLSQGRIYPEFVPLELGVADRLIERSIAHACALPESRVHALYKEMGDLGSVAEELLKTGQKQSTLDAFSKRSRHEGVTVERVYDALDKMARAQGEGSQETKIRLLSEILSNASPREALYVVRTVSGALRLGVADMTILDALSLAFCGSKECRAPIERAYNLTSDLGSIAKKLSTEGIGALKALRPSPGQPIRSMLAERLSSAEEIIEKMGGKCAVEYKYDGERVQVHSPAGGGLMLFSRRLELINSHYPDIMRLAAAGIGASSYIVEGEIVVIDPDSGDLLPFQELMHRRRKYGVADAMSAYPAALRLFDVMFLEGEDYTDKPYPQRRASLSKVVNESSLLRLAEQKVVDSPDALESFFEEAISNGCEGLVAKSLSDKSIYKAGARGWLWIKYKRDYKSEMMDTVDLVVVGAFMGTGKRSGRIGSLLLAAYDDEEDAFRTVCKCSTGFTDEDIKNMRRLLEKDIMPHRHPSVDSKIDADIWVAPSKVAEILGSEITLSPIHTCGIGAIRKGAGLAIRFPRFTGNWRPDKGPKDATTVGEIVEMYRNQLKKIQD</sequence>
<evidence type="ECO:0000259" key="16">
    <source>
        <dbReference type="PROSITE" id="PS50160"/>
    </source>
</evidence>
<dbReference type="InterPro" id="IPR050191">
    <property type="entry name" value="ATP-dep_DNA_ligase"/>
</dbReference>
<dbReference type="Pfam" id="PF04679">
    <property type="entry name" value="DNA_ligase_A_C"/>
    <property type="match status" value="1"/>
</dbReference>
<feature type="domain" description="ATP-dependent DNA ligase family profile" evidence="16">
    <location>
        <begin position="348"/>
        <end position="474"/>
    </location>
</feature>
<evidence type="ECO:0000256" key="13">
    <source>
        <dbReference type="ARBA" id="ARBA00023306"/>
    </source>
</evidence>
<dbReference type="GO" id="GO:0046872">
    <property type="term" value="F:metal ion binding"/>
    <property type="evidence" value="ECO:0007669"/>
    <property type="project" value="UniProtKB-KW"/>
</dbReference>
<dbReference type="Pfam" id="PF01068">
    <property type="entry name" value="DNA_ligase_A_M"/>
    <property type="match status" value="1"/>
</dbReference>
<keyword evidence="4 14" id="KW-0132">Cell division</keyword>
<dbReference type="InterPro" id="IPR036599">
    <property type="entry name" value="DNA_ligase_N_sf"/>
</dbReference>
<dbReference type="PROSITE" id="PS00333">
    <property type="entry name" value="DNA_LIGASE_A2"/>
    <property type="match status" value="1"/>
</dbReference>